<accession>A0AAE1RYD1</accession>
<dbReference type="InterPro" id="IPR011989">
    <property type="entry name" value="ARM-like"/>
</dbReference>
<protein>
    <recommendedName>
        <fullName evidence="5">PUM-HD domain-containing protein</fullName>
    </recommendedName>
</protein>
<keyword evidence="3" id="KW-0694">RNA-binding</keyword>
<dbReference type="AlphaFoldDB" id="A0AAE1RYD1"/>
<gene>
    <name evidence="6" type="ORF">RND71_022320</name>
</gene>
<feature type="repeat" description="Pumilio" evidence="4">
    <location>
        <begin position="166"/>
        <end position="201"/>
    </location>
</feature>
<dbReference type="PANTHER" id="PTHR12537">
    <property type="entry name" value="RNA BINDING PROTEIN PUMILIO-RELATED"/>
    <property type="match status" value="1"/>
</dbReference>
<feature type="domain" description="PUM-HD" evidence="5">
    <location>
        <begin position="107"/>
        <end position="403"/>
    </location>
</feature>
<feature type="repeat" description="Pumilio" evidence="4">
    <location>
        <begin position="242"/>
        <end position="278"/>
    </location>
</feature>
<dbReference type="SMART" id="SM00025">
    <property type="entry name" value="Pumilio"/>
    <property type="match status" value="5"/>
</dbReference>
<dbReference type="EMBL" id="JAVYJV010000011">
    <property type="protein sequence ID" value="KAK4360091.1"/>
    <property type="molecule type" value="Genomic_DNA"/>
</dbReference>
<reference evidence="6" key="1">
    <citation type="submission" date="2023-12" db="EMBL/GenBank/DDBJ databases">
        <title>Genome assembly of Anisodus tanguticus.</title>
        <authorList>
            <person name="Wang Y.-J."/>
        </authorList>
    </citation>
    <scope>NUCLEOTIDE SEQUENCE</scope>
    <source>
        <strain evidence="6">KB-2021</strain>
        <tissue evidence="6">Leaf</tissue>
    </source>
</reference>
<dbReference type="InterPro" id="IPR001313">
    <property type="entry name" value="Pumilio_RNA-bd_rpt"/>
</dbReference>
<evidence type="ECO:0000256" key="2">
    <source>
        <dbReference type="ARBA" id="ARBA00022845"/>
    </source>
</evidence>
<evidence type="ECO:0000313" key="7">
    <source>
        <dbReference type="Proteomes" id="UP001291623"/>
    </source>
</evidence>
<dbReference type="Proteomes" id="UP001291623">
    <property type="component" value="Unassembled WGS sequence"/>
</dbReference>
<dbReference type="GO" id="GO:0003729">
    <property type="term" value="F:mRNA binding"/>
    <property type="evidence" value="ECO:0007669"/>
    <property type="project" value="TreeGrafter"/>
</dbReference>
<feature type="repeat" description="Pumilio" evidence="4">
    <location>
        <begin position="325"/>
        <end position="368"/>
    </location>
</feature>
<evidence type="ECO:0000256" key="1">
    <source>
        <dbReference type="ARBA" id="ARBA00022737"/>
    </source>
</evidence>
<evidence type="ECO:0000256" key="3">
    <source>
        <dbReference type="ARBA" id="ARBA00022884"/>
    </source>
</evidence>
<dbReference type="GO" id="GO:0005737">
    <property type="term" value="C:cytoplasm"/>
    <property type="evidence" value="ECO:0007669"/>
    <property type="project" value="TreeGrafter"/>
</dbReference>
<comment type="caution">
    <text evidence="6">The sequence shown here is derived from an EMBL/GenBank/DDBJ whole genome shotgun (WGS) entry which is preliminary data.</text>
</comment>
<evidence type="ECO:0000313" key="6">
    <source>
        <dbReference type="EMBL" id="KAK4360091.1"/>
    </source>
</evidence>
<dbReference type="Pfam" id="PF00806">
    <property type="entry name" value="PUF"/>
    <property type="match status" value="5"/>
</dbReference>
<organism evidence="6 7">
    <name type="scientific">Anisodus tanguticus</name>
    <dbReference type="NCBI Taxonomy" id="243964"/>
    <lineage>
        <taxon>Eukaryota</taxon>
        <taxon>Viridiplantae</taxon>
        <taxon>Streptophyta</taxon>
        <taxon>Embryophyta</taxon>
        <taxon>Tracheophyta</taxon>
        <taxon>Spermatophyta</taxon>
        <taxon>Magnoliopsida</taxon>
        <taxon>eudicotyledons</taxon>
        <taxon>Gunneridae</taxon>
        <taxon>Pentapetalae</taxon>
        <taxon>asterids</taxon>
        <taxon>lamiids</taxon>
        <taxon>Solanales</taxon>
        <taxon>Solanaceae</taxon>
        <taxon>Solanoideae</taxon>
        <taxon>Hyoscyameae</taxon>
        <taxon>Anisodus</taxon>
    </lineage>
</organism>
<dbReference type="PANTHER" id="PTHR12537:SF137">
    <property type="entry name" value="PUMILIO HOMOLOG 16-RELATED"/>
    <property type="match status" value="1"/>
</dbReference>
<dbReference type="Gene3D" id="1.25.10.10">
    <property type="entry name" value="Leucine-rich Repeat Variant"/>
    <property type="match status" value="2"/>
</dbReference>
<evidence type="ECO:0000256" key="4">
    <source>
        <dbReference type="PROSITE-ProRule" id="PRU00317"/>
    </source>
</evidence>
<keyword evidence="1" id="KW-0677">Repeat</keyword>
<sequence length="403" mass="46084">MANNGVQLLEWPSTSSSNNWAYDNYYPHNGISSTKYSHKSLLDYADIGTSTTNYEYGSSSTTNNSINQSIFCQNLSTNMLSNNCIGVQEFGDYNELPLDYKDWSQDDYSKCLNVLLNQSVAALYYGYQPNLGFDVIKMAKNPKASRLLQKFLELNNYYYIQRILNEVLDSFFEVMIDEYGHVFFLKLVELCTDEQMKLILVTFHYHVDLFVQTAFMKYGSKTIQMLIKSFKKKPPLAKYCSEIVSLKLVELMTHRTGRYVVEQCFPVFNEKQNEHVLELGDEEISSKIFSQLEKQYLTLAFKKGGSHVVEKCIVSSKSGMISVVDVLLTDEKALVQLANDPFGNYVIQKALKSTKDHREETRHQALAGVLMAHCSVLEHNKPGKHVIFIIKSLNPVSQRAWNS</sequence>
<dbReference type="GO" id="GO:0006417">
    <property type="term" value="P:regulation of translation"/>
    <property type="evidence" value="ECO:0007669"/>
    <property type="project" value="UniProtKB-KW"/>
</dbReference>
<dbReference type="InterPro" id="IPR033133">
    <property type="entry name" value="PUM-HD"/>
</dbReference>
<keyword evidence="2" id="KW-0810">Translation regulation</keyword>
<evidence type="ECO:0000259" key="5">
    <source>
        <dbReference type="PROSITE" id="PS50303"/>
    </source>
</evidence>
<dbReference type="SUPFAM" id="SSF48371">
    <property type="entry name" value="ARM repeat"/>
    <property type="match status" value="1"/>
</dbReference>
<keyword evidence="7" id="KW-1185">Reference proteome</keyword>
<dbReference type="PROSITE" id="PS50302">
    <property type="entry name" value="PUM"/>
    <property type="match status" value="3"/>
</dbReference>
<dbReference type="InterPro" id="IPR016024">
    <property type="entry name" value="ARM-type_fold"/>
</dbReference>
<name>A0AAE1RYD1_9SOLA</name>
<dbReference type="PROSITE" id="PS50303">
    <property type="entry name" value="PUM_HD"/>
    <property type="match status" value="1"/>
</dbReference>
<proteinExistence type="predicted"/>